<dbReference type="AlphaFoldDB" id="A0A840QJ60"/>
<dbReference type="Proteomes" id="UP000584374">
    <property type="component" value="Unassembled WGS sequence"/>
</dbReference>
<dbReference type="RefSeq" id="WP_184731000.1">
    <property type="nucleotide sequence ID" value="NZ_JACHIW010000002.1"/>
</dbReference>
<protein>
    <submittedName>
        <fullName evidence="10">Branched-chain amino acid transport system permease protein</fullName>
    </submittedName>
</protein>
<comment type="caution">
    <text evidence="10">The sequence shown here is derived from an EMBL/GenBank/DDBJ whole genome shotgun (WGS) entry which is preliminary data.</text>
</comment>
<evidence type="ECO:0000256" key="5">
    <source>
        <dbReference type="ARBA" id="ARBA00022970"/>
    </source>
</evidence>
<evidence type="ECO:0000256" key="2">
    <source>
        <dbReference type="ARBA" id="ARBA00022448"/>
    </source>
</evidence>
<name>A0A840QJ60_9PSEU</name>
<keyword evidence="2" id="KW-0813">Transport</keyword>
<keyword evidence="5" id="KW-0029">Amino-acid transport</keyword>
<feature type="transmembrane region" description="Helical" evidence="9">
    <location>
        <begin position="34"/>
        <end position="51"/>
    </location>
</feature>
<evidence type="ECO:0000256" key="1">
    <source>
        <dbReference type="ARBA" id="ARBA00004651"/>
    </source>
</evidence>
<dbReference type="CDD" id="cd06582">
    <property type="entry name" value="TM_PBP1_LivH_like"/>
    <property type="match status" value="1"/>
</dbReference>
<comment type="subcellular location">
    <subcellularLocation>
        <location evidence="1">Cell membrane</location>
        <topology evidence="1">Multi-pass membrane protein</topology>
    </subcellularLocation>
</comment>
<dbReference type="GO" id="GO:0005886">
    <property type="term" value="C:plasma membrane"/>
    <property type="evidence" value="ECO:0007669"/>
    <property type="project" value="UniProtKB-SubCell"/>
</dbReference>
<feature type="transmembrane region" description="Helical" evidence="9">
    <location>
        <begin position="139"/>
        <end position="164"/>
    </location>
</feature>
<feature type="transmembrane region" description="Helical" evidence="9">
    <location>
        <begin position="198"/>
        <end position="218"/>
    </location>
</feature>
<proteinExistence type="inferred from homology"/>
<evidence type="ECO:0000256" key="4">
    <source>
        <dbReference type="ARBA" id="ARBA00022692"/>
    </source>
</evidence>
<dbReference type="GO" id="GO:0006865">
    <property type="term" value="P:amino acid transport"/>
    <property type="evidence" value="ECO:0007669"/>
    <property type="project" value="UniProtKB-KW"/>
</dbReference>
<dbReference type="PANTHER" id="PTHR11795">
    <property type="entry name" value="BRANCHED-CHAIN AMINO ACID TRANSPORT SYSTEM PERMEASE PROTEIN LIVH"/>
    <property type="match status" value="1"/>
</dbReference>
<dbReference type="InterPro" id="IPR052157">
    <property type="entry name" value="BCAA_transport_permease"/>
</dbReference>
<evidence type="ECO:0000256" key="8">
    <source>
        <dbReference type="ARBA" id="ARBA00037998"/>
    </source>
</evidence>
<feature type="transmembrane region" description="Helical" evidence="9">
    <location>
        <begin position="98"/>
        <end position="119"/>
    </location>
</feature>
<feature type="transmembrane region" description="Helical" evidence="9">
    <location>
        <begin position="57"/>
        <end position="78"/>
    </location>
</feature>
<feature type="transmembrane region" description="Helical" evidence="9">
    <location>
        <begin position="230"/>
        <end position="254"/>
    </location>
</feature>
<reference evidence="10 11" key="1">
    <citation type="submission" date="2020-08" db="EMBL/GenBank/DDBJ databases">
        <title>Sequencing the genomes of 1000 actinobacteria strains.</title>
        <authorList>
            <person name="Klenk H.-P."/>
        </authorList>
    </citation>
    <scope>NUCLEOTIDE SEQUENCE [LARGE SCALE GENOMIC DNA]</scope>
    <source>
        <strain evidence="10 11">DSM 45584</strain>
    </source>
</reference>
<evidence type="ECO:0000313" key="10">
    <source>
        <dbReference type="EMBL" id="MBB5158919.1"/>
    </source>
</evidence>
<evidence type="ECO:0000256" key="6">
    <source>
        <dbReference type="ARBA" id="ARBA00022989"/>
    </source>
</evidence>
<dbReference type="GO" id="GO:0022857">
    <property type="term" value="F:transmembrane transporter activity"/>
    <property type="evidence" value="ECO:0007669"/>
    <property type="project" value="InterPro"/>
</dbReference>
<keyword evidence="11" id="KW-1185">Reference proteome</keyword>
<feature type="transmembrane region" description="Helical" evidence="9">
    <location>
        <begin position="261"/>
        <end position="282"/>
    </location>
</feature>
<sequence>MTALTSALNGVVILTAIYGLLSLGLVLIFRATRVLNFAAGAVGLMGAYFVYALQSALGFYLALLVGSVLALVAGGLLYRFVLAPISGARGNLGASTDIGVVLGTIVLAEALGALIPYIAGSGERKLSVPLPQWEWRAGSFMVSSLEIAGVLLMLVVVGAIALGMSRSRLGMAMRATADNPRLAGYFGVSPRRMATVSWALAAFVSTLGVVVFATSSALNPTTAAGLGAAIFPALLLGGLDSIIGCLVGSFVLALVQSSAAVYLGGGWTDVAPYAFLLIVLIVRPHGFFGHGEFSRL</sequence>
<keyword evidence="4 9" id="KW-0812">Transmembrane</keyword>
<evidence type="ECO:0000256" key="9">
    <source>
        <dbReference type="SAM" id="Phobius"/>
    </source>
</evidence>
<evidence type="ECO:0000313" key="11">
    <source>
        <dbReference type="Proteomes" id="UP000584374"/>
    </source>
</evidence>
<evidence type="ECO:0000256" key="7">
    <source>
        <dbReference type="ARBA" id="ARBA00023136"/>
    </source>
</evidence>
<dbReference type="InterPro" id="IPR001851">
    <property type="entry name" value="ABC_transp_permease"/>
</dbReference>
<keyword evidence="7 9" id="KW-0472">Membrane</keyword>
<keyword evidence="3" id="KW-1003">Cell membrane</keyword>
<feature type="transmembrane region" description="Helical" evidence="9">
    <location>
        <begin position="6"/>
        <end position="27"/>
    </location>
</feature>
<dbReference type="EMBL" id="JACHIW010000002">
    <property type="protein sequence ID" value="MBB5158919.1"/>
    <property type="molecule type" value="Genomic_DNA"/>
</dbReference>
<organism evidence="10 11">
    <name type="scientific">Saccharopolyspora phatthalungensis</name>
    <dbReference type="NCBI Taxonomy" id="664693"/>
    <lineage>
        <taxon>Bacteria</taxon>
        <taxon>Bacillati</taxon>
        <taxon>Actinomycetota</taxon>
        <taxon>Actinomycetes</taxon>
        <taxon>Pseudonocardiales</taxon>
        <taxon>Pseudonocardiaceae</taxon>
        <taxon>Saccharopolyspora</taxon>
    </lineage>
</organism>
<evidence type="ECO:0000256" key="3">
    <source>
        <dbReference type="ARBA" id="ARBA00022475"/>
    </source>
</evidence>
<accession>A0A840QJ60</accession>
<dbReference type="PANTHER" id="PTHR11795:SF451">
    <property type="entry name" value="ABC TRANSPORTER PERMEASE PROTEIN"/>
    <property type="match status" value="1"/>
</dbReference>
<keyword evidence="6 9" id="KW-1133">Transmembrane helix</keyword>
<dbReference type="Pfam" id="PF02653">
    <property type="entry name" value="BPD_transp_2"/>
    <property type="match status" value="1"/>
</dbReference>
<gene>
    <name evidence="10" type="ORF">BJ970_006518</name>
</gene>
<comment type="similarity">
    <text evidence="8">Belongs to the binding-protein-dependent transport system permease family. LivHM subfamily.</text>
</comment>